<keyword evidence="6" id="KW-1185">Reference proteome</keyword>
<evidence type="ECO:0000313" key="6">
    <source>
        <dbReference type="Proteomes" id="UP000244810"/>
    </source>
</evidence>
<dbReference type="InterPro" id="IPR001647">
    <property type="entry name" value="HTH_TetR"/>
</dbReference>
<evidence type="ECO:0000256" key="2">
    <source>
        <dbReference type="ARBA" id="ARBA00023125"/>
    </source>
</evidence>
<dbReference type="SUPFAM" id="SSF48498">
    <property type="entry name" value="Tetracyclin repressor-like, C-terminal domain"/>
    <property type="match status" value="1"/>
</dbReference>
<evidence type="ECO:0000256" key="3">
    <source>
        <dbReference type="PROSITE-ProRule" id="PRU00335"/>
    </source>
</evidence>
<dbReference type="GO" id="GO:0003700">
    <property type="term" value="F:DNA-binding transcription factor activity"/>
    <property type="evidence" value="ECO:0007669"/>
    <property type="project" value="TreeGrafter"/>
</dbReference>
<dbReference type="Gene3D" id="1.10.357.10">
    <property type="entry name" value="Tetracycline Repressor, domain 2"/>
    <property type="match status" value="1"/>
</dbReference>
<dbReference type="OrthoDB" id="8478851at2"/>
<dbReference type="PANTHER" id="PTHR30055:SF183">
    <property type="entry name" value="NUCLEOID OCCLUSION FACTOR SLMA"/>
    <property type="match status" value="1"/>
</dbReference>
<protein>
    <submittedName>
        <fullName evidence="5">TetR family transcriptional regulator</fullName>
    </submittedName>
</protein>
<keyword evidence="1" id="KW-0175">Coiled coil</keyword>
<feature type="DNA-binding region" description="H-T-H motif" evidence="3">
    <location>
        <begin position="32"/>
        <end position="51"/>
    </location>
</feature>
<keyword evidence="2 3" id="KW-0238">DNA-binding</keyword>
<dbReference type="EMBL" id="QDDR01000001">
    <property type="protein sequence ID" value="PVE49228.1"/>
    <property type="molecule type" value="Genomic_DNA"/>
</dbReference>
<dbReference type="Pfam" id="PF00440">
    <property type="entry name" value="TetR_N"/>
    <property type="match status" value="1"/>
</dbReference>
<comment type="caution">
    <text evidence="5">The sequence shown here is derived from an EMBL/GenBank/DDBJ whole genome shotgun (WGS) entry which is preliminary data.</text>
</comment>
<dbReference type="InterPro" id="IPR036271">
    <property type="entry name" value="Tet_transcr_reg_TetR-rel_C_sf"/>
</dbReference>
<proteinExistence type="predicted"/>
<dbReference type="InterPro" id="IPR050109">
    <property type="entry name" value="HTH-type_TetR-like_transc_reg"/>
</dbReference>
<name>A0A2T7UXF3_9RHOB</name>
<dbReference type="Proteomes" id="UP000244810">
    <property type="component" value="Unassembled WGS sequence"/>
</dbReference>
<sequence>MQAPLFDPDKPRDRLLAAAARLFRQRGYAATTVREIGAEVGILSGSLFHHVRSKEEILFAVMERVIAAMLADLTAELARAERAEARLRALIAVELTYLHGPAADATAVLFHEWRALSPDRQAVLLDGRSAYFALWDRVLAEAETPLDPAVLRQFLHGALAWTSFWYRPAGALDLDGLTAQALALLQGAALPLR</sequence>
<organism evidence="5 6">
    <name type="scientific">Pararhodobacter aggregans</name>
    <dbReference type="NCBI Taxonomy" id="404875"/>
    <lineage>
        <taxon>Bacteria</taxon>
        <taxon>Pseudomonadati</taxon>
        <taxon>Pseudomonadota</taxon>
        <taxon>Alphaproteobacteria</taxon>
        <taxon>Rhodobacterales</taxon>
        <taxon>Paracoccaceae</taxon>
        <taxon>Pararhodobacter</taxon>
    </lineage>
</organism>
<dbReference type="InterPro" id="IPR009057">
    <property type="entry name" value="Homeodomain-like_sf"/>
</dbReference>
<dbReference type="AlphaFoldDB" id="A0A2T7UXF3"/>
<dbReference type="Pfam" id="PF17932">
    <property type="entry name" value="TetR_C_24"/>
    <property type="match status" value="1"/>
</dbReference>
<dbReference type="RefSeq" id="WP_107749731.1">
    <property type="nucleotide sequence ID" value="NZ_QBKF01000001.1"/>
</dbReference>
<evidence type="ECO:0000256" key="1">
    <source>
        <dbReference type="ARBA" id="ARBA00023054"/>
    </source>
</evidence>
<accession>A0A2T7UXF3</accession>
<evidence type="ECO:0000313" key="5">
    <source>
        <dbReference type="EMBL" id="PVE49228.1"/>
    </source>
</evidence>
<gene>
    <name evidence="5" type="ORF">DDE23_02130</name>
</gene>
<dbReference type="GO" id="GO:0000976">
    <property type="term" value="F:transcription cis-regulatory region binding"/>
    <property type="evidence" value="ECO:0007669"/>
    <property type="project" value="TreeGrafter"/>
</dbReference>
<dbReference type="PROSITE" id="PS50977">
    <property type="entry name" value="HTH_TETR_2"/>
    <property type="match status" value="1"/>
</dbReference>
<dbReference type="InterPro" id="IPR041490">
    <property type="entry name" value="KstR2_TetR_C"/>
</dbReference>
<feature type="domain" description="HTH tetR-type" evidence="4">
    <location>
        <begin position="9"/>
        <end position="69"/>
    </location>
</feature>
<dbReference type="PRINTS" id="PR00455">
    <property type="entry name" value="HTHTETR"/>
</dbReference>
<reference evidence="5 6" key="1">
    <citation type="journal article" date="2011" name="Syst. Appl. Microbiol.">
        <title>Defluviimonas denitrificans gen. nov., sp. nov., and Pararhodobacter aggregans gen. nov., sp. nov., non-phototrophic Rhodobacteraceae from the biofilter of a marine aquaculture.</title>
        <authorList>
            <person name="Foesel B.U."/>
            <person name="Drake H.L."/>
            <person name="Schramm A."/>
        </authorList>
    </citation>
    <scope>NUCLEOTIDE SEQUENCE [LARGE SCALE GENOMIC DNA]</scope>
    <source>
        <strain evidence="5 6">D1-19</strain>
    </source>
</reference>
<evidence type="ECO:0000259" key="4">
    <source>
        <dbReference type="PROSITE" id="PS50977"/>
    </source>
</evidence>
<dbReference type="PANTHER" id="PTHR30055">
    <property type="entry name" value="HTH-TYPE TRANSCRIPTIONAL REGULATOR RUTR"/>
    <property type="match status" value="1"/>
</dbReference>
<dbReference type="SUPFAM" id="SSF46689">
    <property type="entry name" value="Homeodomain-like"/>
    <property type="match status" value="1"/>
</dbReference>